<feature type="domain" description="Polypeptide-transport-associated ShlB-type" evidence="6">
    <location>
        <begin position="76"/>
        <end position="151"/>
    </location>
</feature>
<evidence type="ECO:0000256" key="2">
    <source>
        <dbReference type="ARBA" id="ARBA00022692"/>
    </source>
</evidence>
<dbReference type="EMBL" id="JABFCZ010000004">
    <property type="protein sequence ID" value="MBD1545546.1"/>
    <property type="molecule type" value="Genomic_DNA"/>
</dbReference>
<keyword evidence="3" id="KW-0998">Cell outer membrane</keyword>
<evidence type="ECO:0000313" key="7">
    <source>
        <dbReference type="EMBL" id="MBD1545546.1"/>
    </source>
</evidence>
<evidence type="ECO:0000313" key="8">
    <source>
        <dbReference type="Proteomes" id="UP000598467"/>
    </source>
</evidence>
<evidence type="ECO:0000256" key="3">
    <source>
        <dbReference type="ARBA" id="ARBA00023237"/>
    </source>
</evidence>
<name>A0A926P227_9HYPH</name>
<protein>
    <submittedName>
        <fullName evidence="7">ShlB/FhaC/HecB family hemolysin secretion/activation protein</fullName>
    </submittedName>
</protein>
<evidence type="ECO:0000256" key="1">
    <source>
        <dbReference type="ARBA" id="ARBA00022452"/>
    </source>
</evidence>
<dbReference type="Gene3D" id="3.10.20.310">
    <property type="entry name" value="membrane protein fhac"/>
    <property type="match status" value="1"/>
</dbReference>
<keyword evidence="1" id="KW-1134">Transmembrane beta strand</keyword>
<evidence type="ECO:0000256" key="4">
    <source>
        <dbReference type="SAM" id="SignalP"/>
    </source>
</evidence>
<dbReference type="InterPro" id="IPR005565">
    <property type="entry name" value="Hemolysn_activator_HlyB_C"/>
</dbReference>
<sequence>MTLKPLVSFLLAAAAVLAPLFLTAPARAQVTIPGPAQPGRAEEWLRNLPISPYRISPGPIVQEGEGAGLPDVDLTLTINNVVLEGSTVFDQADFQPIFSKYTGREVPVAVIFHLAAEATAFYRSKGYILSQVIVPPQEVDGGVVRLQAVEGYVNNVVVEGEDGSWRDLVLAMTSKITRSRPLHSDDLERYLLLAGDLAGLQVQGYLSPSPSVPGAATLTVKSTYDRFEAAFQVANYGSEYVGPWTVSAGFTENSLLGLHERIGVRFQTAPSVDELLFGEIVGSIPVGTEGTSVYARLSNSASDPGNGLQQFGVTNDSLYVSVGARHPLIRSRRQNLFIDGRFDWVDLSSDSTTFGSISDDNLRVLRLSADYDFVDSWFGAGMAAVTTISGRISIGLDAFGATKSGDPLASRTGADGSFTALWGDFQRQQRLPMRGVNLLVAARGQYAFEELLSSEEIGFGGMDFLRGYDPSTILGDRGIAGKAELQYTRPLDYGKYLQSYQLYAFLDAGVIENINFDGLGNNKTNALYSTGGGIRLASANSLEFDVGLAALLNDNQNVKNLGTDNLRLLFKVTGRF</sequence>
<dbReference type="InterPro" id="IPR013686">
    <property type="entry name" value="Polypept-transport_assoc_ShlB"/>
</dbReference>
<evidence type="ECO:0000259" key="6">
    <source>
        <dbReference type="Pfam" id="PF08479"/>
    </source>
</evidence>
<keyword evidence="1" id="KW-0472">Membrane</keyword>
<dbReference type="GO" id="GO:0098046">
    <property type="term" value="C:type V protein secretion system complex"/>
    <property type="evidence" value="ECO:0007669"/>
    <property type="project" value="TreeGrafter"/>
</dbReference>
<dbReference type="Pfam" id="PF03865">
    <property type="entry name" value="ShlB"/>
    <property type="match status" value="1"/>
</dbReference>
<dbReference type="Pfam" id="PF08479">
    <property type="entry name" value="POTRA_2"/>
    <property type="match status" value="1"/>
</dbReference>
<dbReference type="Proteomes" id="UP000598467">
    <property type="component" value="Unassembled WGS sequence"/>
</dbReference>
<dbReference type="PANTHER" id="PTHR34597:SF6">
    <property type="entry name" value="BLR6126 PROTEIN"/>
    <property type="match status" value="1"/>
</dbReference>
<gene>
    <name evidence="7" type="ORF">HK439_04685</name>
</gene>
<evidence type="ECO:0000259" key="5">
    <source>
        <dbReference type="Pfam" id="PF03865"/>
    </source>
</evidence>
<dbReference type="Gene3D" id="2.40.160.50">
    <property type="entry name" value="membrane protein fhac: a member of the omp85/tpsb transporter family"/>
    <property type="match status" value="1"/>
</dbReference>
<feature type="chain" id="PRO_5037772578" evidence="4">
    <location>
        <begin position="29"/>
        <end position="576"/>
    </location>
</feature>
<feature type="domain" description="Haemolysin activator HlyB C-terminal" evidence="5">
    <location>
        <begin position="223"/>
        <end position="514"/>
    </location>
</feature>
<dbReference type="GO" id="GO:0008320">
    <property type="term" value="F:protein transmembrane transporter activity"/>
    <property type="evidence" value="ECO:0007669"/>
    <property type="project" value="TreeGrafter"/>
</dbReference>
<feature type="signal peptide" evidence="4">
    <location>
        <begin position="1"/>
        <end position="28"/>
    </location>
</feature>
<proteinExistence type="predicted"/>
<dbReference type="RefSeq" id="WP_190290207.1">
    <property type="nucleotide sequence ID" value="NZ_JABFCZ010000004.1"/>
</dbReference>
<keyword evidence="2" id="KW-0812">Transmembrane</keyword>
<dbReference type="GO" id="GO:0046819">
    <property type="term" value="P:protein secretion by the type V secretion system"/>
    <property type="evidence" value="ECO:0007669"/>
    <property type="project" value="TreeGrafter"/>
</dbReference>
<dbReference type="PANTHER" id="PTHR34597">
    <property type="entry name" value="SLR1661 PROTEIN"/>
    <property type="match status" value="1"/>
</dbReference>
<accession>A0A926P227</accession>
<dbReference type="AlphaFoldDB" id="A0A926P227"/>
<keyword evidence="4" id="KW-0732">Signal</keyword>
<dbReference type="InterPro" id="IPR051544">
    <property type="entry name" value="TPS_OM_transporter"/>
</dbReference>
<organism evidence="7 8">
    <name type="scientific">Roseibium aggregatum</name>
    <dbReference type="NCBI Taxonomy" id="187304"/>
    <lineage>
        <taxon>Bacteria</taxon>
        <taxon>Pseudomonadati</taxon>
        <taxon>Pseudomonadota</taxon>
        <taxon>Alphaproteobacteria</taxon>
        <taxon>Hyphomicrobiales</taxon>
        <taxon>Stappiaceae</taxon>
        <taxon>Roseibium</taxon>
    </lineage>
</organism>
<comment type="caution">
    <text evidence="7">The sequence shown here is derived from an EMBL/GenBank/DDBJ whole genome shotgun (WGS) entry which is preliminary data.</text>
</comment>
<reference evidence="7" key="1">
    <citation type="submission" date="2020-05" db="EMBL/GenBank/DDBJ databases">
        <title>Identification of trans-AT polyketide cluster in two marine bacteria, producers of a novel glutaramide-containing polyketide sesbanimide D and analogs.</title>
        <authorList>
            <person name="Kacar D."/>
            <person name="Rodriguez P."/>
            <person name="Canedo L."/>
            <person name="Gonzalez E."/>
            <person name="Galan B."/>
            <person name="De La Calle F."/>
            <person name="Garcia J.L."/>
        </authorList>
    </citation>
    <scope>NUCLEOTIDE SEQUENCE</scope>
    <source>
        <strain evidence="7">PHM038</strain>
    </source>
</reference>